<organism evidence="3 4">
    <name type="scientific">Azotobacter chroococcum</name>
    <dbReference type="NCBI Taxonomy" id="353"/>
    <lineage>
        <taxon>Bacteria</taxon>
        <taxon>Pseudomonadati</taxon>
        <taxon>Pseudomonadota</taxon>
        <taxon>Gammaproteobacteria</taxon>
        <taxon>Pseudomonadales</taxon>
        <taxon>Pseudomonadaceae</taxon>
        <taxon>Azotobacter</taxon>
    </lineage>
</organism>
<evidence type="ECO:0000256" key="1">
    <source>
        <dbReference type="ARBA" id="ARBA00007162"/>
    </source>
</evidence>
<gene>
    <name evidence="3" type="primary">phnD</name>
    <name evidence="3" type="ORF">GKQ51_23220</name>
</gene>
<proteinExistence type="inferred from homology"/>
<dbReference type="NCBIfam" id="TIGR01098">
    <property type="entry name" value="3A0109s03R"/>
    <property type="match status" value="1"/>
</dbReference>
<protein>
    <submittedName>
        <fullName evidence="3">Phosphate/phosphite/phosphonate ABC transporter substrate-binding protein</fullName>
    </submittedName>
</protein>
<keyword evidence="3" id="KW-0614">Plasmid</keyword>
<dbReference type="GO" id="GO:0055085">
    <property type="term" value="P:transmembrane transport"/>
    <property type="evidence" value="ECO:0007669"/>
    <property type="project" value="InterPro"/>
</dbReference>
<dbReference type="Gene3D" id="3.40.190.10">
    <property type="entry name" value="Periplasmic binding protein-like II"/>
    <property type="match status" value="2"/>
</dbReference>
<dbReference type="AlphaFoldDB" id="A0AAP9YH63"/>
<geneLocation type="plasmid" evidence="3 4">
    <name>unnamed1</name>
</geneLocation>
<reference evidence="3 4" key="1">
    <citation type="submission" date="2020-12" db="EMBL/GenBank/DDBJ databases">
        <title>Genomic Analysis and Response surface optimization of nitrogen-fixing conditions for A. chroococcum strain HR1, Isolation from rhizosphere soil.</title>
        <authorList>
            <person name="Li J."/>
            <person name="Yang H."/>
            <person name="Liu H."/>
            <person name="Wang C."/>
            <person name="Tian Y."/>
            <person name="Lu X.Y."/>
        </authorList>
    </citation>
    <scope>NUCLEOTIDE SEQUENCE [LARGE SCALE GENOMIC DNA]</scope>
    <source>
        <strain evidence="3 4">HR1</strain>
        <plasmid evidence="3 4">unnamed1</plasmid>
    </source>
</reference>
<accession>A0AAP9YH63</accession>
<dbReference type="Pfam" id="PF12974">
    <property type="entry name" value="Phosphonate-bd"/>
    <property type="match status" value="1"/>
</dbReference>
<dbReference type="PANTHER" id="PTHR35841:SF1">
    <property type="entry name" value="PHOSPHONATES-BINDING PERIPLASMIC PROTEIN"/>
    <property type="match status" value="1"/>
</dbReference>
<dbReference type="PANTHER" id="PTHR35841">
    <property type="entry name" value="PHOSPHONATES-BINDING PERIPLASMIC PROTEIN"/>
    <property type="match status" value="1"/>
</dbReference>
<evidence type="ECO:0000313" key="3">
    <source>
        <dbReference type="EMBL" id="QQE91111.1"/>
    </source>
</evidence>
<keyword evidence="2" id="KW-0732">Signal</keyword>
<dbReference type="InterPro" id="IPR005770">
    <property type="entry name" value="PhnD"/>
</dbReference>
<name>A0AAP9YH63_9GAMM</name>
<dbReference type="GO" id="GO:0043190">
    <property type="term" value="C:ATP-binding cassette (ABC) transporter complex"/>
    <property type="evidence" value="ECO:0007669"/>
    <property type="project" value="InterPro"/>
</dbReference>
<dbReference type="Proteomes" id="UP000596192">
    <property type="component" value="Plasmid unnamed1"/>
</dbReference>
<dbReference type="EMBL" id="CP066311">
    <property type="protein sequence ID" value="QQE91111.1"/>
    <property type="molecule type" value="Genomic_DNA"/>
</dbReference>
<dbReference type="SUPFAM" id="SSF53850">
    <property type="entry name" value="Periplasmic binding protein-like II"/>
    <property type="match status" value="1"/>
</dbReference>
<evidence type="ECO:0000313" key="4">
    <source>
        <dbReference type="Proteomes" id="UP000596192"/>
    </source>
</evidence>
<comment type="similarity">
    <text evidence="1">Belongs to the phosphate/phosphite/phosphonate binding protein family.</text>
</comment>
<evidence type="ECO:0000256" key="2">
    <source>
        <dbReference type="ARBA" id="ARBA00022729"/>
    </source>
</evidence>
<sequence>MVERLNDPLRARLERCLGLPVKLVVGSTYVATGEALRRGQLDLAYLGPVTYILQSRHAGLEPFARPTHGGSRGPTFQAAIIVPADSAVESLGQLRGAEIAMGDLAFTSGAWVPRHMLLTAGLSADRDYVWRTLGAHDQVAAAVAAGRSPAGGLSLPILRRLLAEGQLNHQAVRILAESPPIPEYVWTFREGLPAELREAVRRAFIELHEPAVLDAYAAEAFIPTVDADVDRVRHWMEEILGARLQPGGLVAAGGRTVPAARRLTLSRRTREMPGRRL</sequence>